<dbReference type="PANTHER" id="PTHR45458:SF1">
    <property type="entry name" value="SHORT CHAIN DEHYDROGENASE"/>
    <property type="match status" value="1"/>
</dbReference>
<dbReference type="GO" id="GO:0016616">
    <property type="term" value="F:oxidoreductase activity, acting on the CH-OH group of donors, NAD or NADP as acceptor"/>
    <property type="evidence" value="ECO:0007669"/>
    <property type="project" value="TreeGrafter"/>
</dbReference>
<dbReference type="Proteomes" id="UP000283314">
    <property type="component" value="Unassembled WGS sequence"/>
</dbReference>
<dbReference type="SUPFAM" id="SSF51735">
    <property type="entry name" value="NAD(P)-binding Rossmann-fold domains"/>
    <property type="match status" value="1"/>
</dbReference>
<dbReference type="Pfam" id="PF00106">
    <property type="entry name" value="adh_short"/>
    <property type="match status" value="1"/>
</dbReference>
<dbReference type="InterPro" id="IPR052184">
    <property type="entry name" value="SDR_enzymes"/>
</dbReference>
<dbReference type="PRINTS" id="PR00081">
    <property type="entry name" value="GDHRDH"/>
</dbReference>
<protein>
    <submittedName>
        <fullName evidence="1">SDR family NAD(P)-dependent oxidoreductase</fullName>
    </submittedName>
</protein>
<dbReference type="AlphaFoldDB" id="A0A415L7G8"/>
<dbReference type="Gene3D" id="3.40.50.720">
    <property type="entry name" value="NAD(P)-binding Rossmann-like Domain"/>
    <property type="match status" value="1"/>
</dbReference>
<comment type="caution">
    <text evidence="1">The sequence shown here is derived from an EMBL/GenBank/DDBJ whole genome shotgun (WGS) entry which is preliminary data.</text>
</comment>
<dbReference type="InterPro" id="IPR002347">
    <property type="entry name" value="SDR_fam"/>
</dbReference>
<evidence type="ECO:0000313" key="2">
    <source>
        <dbReference type="Proteomes" id="UP000283314"/>
    </source>
</evidence>
<dbReference type="InterPro" id="IPR036291">
    <property type="entry name" value="NAD(P)-bd_dom_sf"/>
</dbReference>
<sequence>MNVVITGAAGGLGIEIVKQTLERNDNVWAFDIKKNLKIEELEDSEYSDNLHFFECDISSTEDVANKLKVLKNCITEIDEIYNCAGFIRPQDRVPLEETDLDAIAKVVDINAVGFLRIIKELLPLINAQTKIICVTSEAGSIGANHRSQEYSYAMSKCAENMACVILQKYFDEKIPGARVVCLHPGWLKTTMGGGNIAEVNPSDSAKDLMKIASDIDTISRKEMFIDHRRNKMPW</sequence>
<organism evidence="1 2">
    <name type="scientific">Eubacterium ventriosum</name>
    <dbReference type="NCBI Taxonomy" id="39496"/>
    <lineage>
        <taxon>Bacteria</taxon>
        <taxon>Bacillati</taxon>
        <taxon>Bacillota</taxon>
        <taxon>Clostridia</taxon>
        <taxon>Eubacteriales</taxon>
        <taxon>Eubacteriaceae</taxon>
        <taxon>Eubacterium</taxon>
    </lineage>
</organism>
<dbReference type="RefSeq" id="WP_118379900.1">
    <property type="nucleotide sequence ID" value="NZ_CABJDQ010000006.1"/>
</dbReference>
<dbReference type="GeneID" id="66467218"/>
<accession>A0A415L7G8</accession>
<name>A0A415L7G8_9FIRM</name>
<evidence type="ECO:0000313" key="1">
    <source>
        <dbReference type="EMBL" id="RHL44496.1"/>
    </source>
</evidence>
<gene>
    <name evidence="1" type="ORF">DW018_08175</name>
</gene>
<proteinExistence type="predicted"/>
<dbReference type="PANTHER" id="PTHR45458">
    <property type="entry name" value="SHORT-CHAIN DEHYDROGENASE/REDUCTASE SDR"/>
    <property type="match status" value="1"/>
</dbReference>
<reference evidence="1 2" key="1">
    <citation type="submission" date="2018-08" db="EMBL/GenBank/DDBJ databases">
        <title>A genome reference for cultivated species of the human gut microbiota.</title>
        <authorList>
            <person name="Zou Y."/>
            <person name="Xue W."/>
            <person name="Luo G."/>
        </authorList>
    </citation>
    <scope>NUCLEOTIDE SEQUENCE [LARGE SCALE GENOMIC DNA]</scope>
    <source>
        <strain evidence="1 2">AF37-4</strain>
    </source>
</reference>
<dbReference type="EMBL" id="QROT01000006">
    <property type="protein sequence ID" value="RHL44496.1"/>
    <property type="molecule type" value="Genomic_DNA"/>
</dbReference>